<accession>A0A9J6DFY3</accession>
<feature type="domain" description="Receptor ligand binding region" evidence="5">
    <location>
        <begin position="51"/>
        <end position="207"/>
    </location>
</feature>
<reference evidence="6" key="1">
    <citation type="journal article" date="2020" name="Cell">
        <title>Large-Scale Comparative Analyses of Tick Genomes Elucidate Their Genetic Diversity and Vector Capacities.</title>
        <authorList>
            <consortium name="Tick Genome and Microbiome Consortium (TIGMIC)"/>
            <person name="Jia N."/>
            <person name="Wang J."/>
            <person name="Shi W."/>
            <person name="Du L."/>
            <person name="Sun Y."/>
            <person name="Zhan W."/>
            <person name="Jiang J.F."/>
            <person name="Wang Q."/>
            <person name="Zhang B."/>
            <person name="Ji P."/>
            <person name="Bell-Sakyi L."/>
            <person name="Cui X.M."/>
            <person name="Yuan T.T."/>
            <person name="Jiang B.G."/>
            <person name="Yang W.F."/>
            <person name="Lam T.T."/>
            <person name="Chang Q.C."/>
            <person name="Ding S.J."/>
            <person name="Wang X.J."/>
            <person name="Zhu J.G."/>
            <person name="Ruan X.D."/>
            <person name="Zhao L."/>
            <person name="Wei J.T."/>
            <person name="Ye R.Z."/>
            <person name="Que T.C."/>
            <person name="Du C.H."/>
            <person name="Zhou Y.H."/>
            <person name="Cheng J.X."/>
            <person name="Dai P.F."/>
            <person name="Guo W.B."/>
            <person name="Han X.H."/>
            <person name="Huang E.J."/>
            <person name="Li L.F."/>
            <person name="Wei W."/>
            <person name="Gao Y.C."/>
            <person name="Liu J.Z."/>
            <person name="Shao H.Z."/>
            <person name="Wang X."/>
            <person name="Wang C.C."/>
            <person name="Yang T.C."/>
            <person name="Huo Q.B."/>
            <person name="Li W."/>
            <person name="Chen H.Y."/>
            <person name="Chen S.E."/>
            <person name="Zhou L.G."/>
            <person name="Ni X.B."/>
            <person name="Tian J.H."/>
            <person name="Sheng Y."/>
            <person name="Liu T."/>
            <person name="Pan Y.S."/>
            <person name="Xia L.Y."/>
            <person name="Li J."/>
            <person name="Zhao F."/>
            <person name="Cao W.C."/>
        </authorList>
    </citation>
    <scope>NUCLEOTIDE SEQUENCE</scope>
    <source>
        <strain evidence="6">Rmic-2018</strain>
    </source>
</reference>
<dbReference type="VEuPathDB" id="VectorBase:LOC119173660"/>
<dbReference type="Proteomes" id="UP000821866">
    <property type="component" value="Chromosome 7"/>
</dbReference>
<evidence type="ECO:0000313" key="7">
    <source>
        <dbReference type="Proteomes" id="UP000821866"/>
    </source>
</evidence>
<dbReference type="InterPro" id="IPR001828">
    <property type="entry name" value="ANF_lig-bd_rcpt"/>
</dbReference>
<keyword evidence="2" id="KW-0812">Transmembrane</keyword>
<evidence type="ECO:0000256" key="4">
    <source>
        <dbReference type="ARBA" id="ARBA00023136"/>
    </source>
</evidence>
<protein>
    <recommendedName>
        <fullName evidence="5">Receptor ligand binding region domain-containing protein</fullName>
    </recommendedName>
</protein>
<proteinExistence type="predicted"/>
<comment type="subcellular location">
    <subcellularLocation>
        <location evidence="1">Membrane</location>
    </subcellularLocation>
</comment>
<dbReference type="SUPFAM" id="SSF53822">
    <property type="entry name" value="Periplasmic binding protein-like I"/>
    <property type="match status" value="1"/>
</dbReference>
<dbReference type="EMBL" id="JABSTU010000009">
    <property type="protein sequence ID" value="KAH8020907.1"/>
    <property type="molecule type" value="Genomic_DNA"/>
</dbReference>
<dbReference type="AlphaFoldDB" id="A0A9J6DFY3"/>
<evidence type="ECO:0000313" key="6">
    <source>
        <dbReference type="EMBL" id="KAH8020907.1"/>
    </source>
</evidence>
<keyword evidence="4" id="KW-0472">Membrane</keyword>
<organism evidence="6 7">
    <name type="scientific">Rhipicephalus microplus</name>
    <name type="common">Cattle tick</name>
    <name type="synonym">Boophilus microplus</name>
    <dbReference type="NCBI Taxonomy" id="6941"/>
    <lineage>
        <taxon>Eukaryota</taxon>
        <taxon>Metazoa</taxon>
        <taxon>Ecdysozoa</taxon>
        <taxon>Arthropoda</taxon>
        <taxon>Chelicerata</taxon>
        <taxon>Arachnida</taxon>
        <taxon>Acari</taxon>
        <taxon>Parasitiformes</taxon>
        <taxon>Ixodida</taxon>
        <taxon>Ixodoidea</taxon>
        <taxon>Ixodidae</taxon>
        <taxon>Rhipicephalinae</taxon>
        <taxon>Rhipicephalus</taxon>
        <taxon>Boophilus</taxon>
    </lineage>
</organism>
<evidence type="ECO:0000259" key="5">
    <source>
        <dbReference type="Pfam" id="PF01094"/>
    </source>
</evidence>
<dbReference type="Pfam" id="PF01094">
    <property type="entry name" value="ANF_receptor"/>
    <property type="match status" value="1"/>
</dbReference>
<dbReference type="GO" id="GO:0016020">
    <property type="term" value="C:membrane"/>
    <property type="evidence" value="ECO:0007669"/>
    <property type="project" value="UniProtKB-SubCell"/>
</dbReference>
<gene>
    <name evidence="6" type="ORF">HPB51_008734</name>
</gene>
<dbReference type="Gene3D" id="3.40.50.2300">
    <property type="match status" value="2"/>
</dbReference>
<evidence type="ECO:0000256" key="1">
    <source>
        <dbReference type="ARBA" id="ARBA00004370"/>
    </source>
</evidence>
<sequence>MSPEEQTWLLQALEKLRLNISGASNVAAETLKFSAVDLNAVDILRSSKKLCGLLEQGVLAVLAPLQRETSSLVRTACFRHRITHFYSHRDDDTQWRIAPDSVSITLSPSPVELSRALQDLVEAQRWTHFTLIYERPEALVQLRRLLDQRLSSDAKLVPVSLHMLTVEEDPRPLLREIAKSGDTNLVLDLTAERLAEVLNLHTSQKMVTLVA</sequence>
<comment type="caution">
    <text evidence="6">The sequence shown here is derived from an EMBL/GenBank/DDBJ whole genome shotgun (WGS) entry which is preliminary data.</text>
</comment>
<dbReference type="InterPro" id="IPR028082">
    <property type="entry name" value="Peripla_BP_I"/>
</dbReference>
<keyword evidence="7" id="KW-1185">Reference proteome</keyword>
<reference evidence="6" key="2">
    <citation type="submission" date="2021-09" db="EMBL/GenBank/DDBJ databases">
        <authorList>
            <person name="Jia N."/>
            <person name="Wang J."/>
            <person name="Shi W."/>
            <person name="Du L."/>
            <person name="Sun Y."/>
            <person name="Zhan W."/>
            <person name="Jiang J."/>
            <person name="Wang Q."/>
            <person name="Zhang B."/>
            <person name="Ji P."/>
            <person name="Sakyi L.B."/>
            <person name="Cui X."/>
            <person name="Yuan T."/>
            <person name="Jiang B."/>
            <person name="Yang W."/>
            <person name="Lam T.T.-Y."/>
            <person name="Chang Q."/>
            <person name="Ding S."/>
            <person name="Wang X."/>
            <person name="Zhu J."/>
            <person name="Ruan X."/>
            <person name="Zhao L."/>
            <person name="Wei J."/>
            <person name="Que T."/>
            <person name="Du C."/>
            <person name="Cheng J."/>
            <person name="Dai P."/>
            <person name="Han X."/>
            <person name="Huang E."/>
            <person name="Gao Y."/>
            <person name="Liu J."/>
            <person name="Shao H."/>
            <person name="Ye R."/>
            <person name="Li L."/>
            <person name="Wei W."/>
            <person name="Wang X."/>
            <person name="Wang C."/>
            <person name="Huo Q."/>
            <person name="Li W."/>
            <person name="Guo W."/>
            <person name="Chen H."/>
            <person name="Chen S."/>
            <person name="Zhou L."/>
            <person name="Zhou L."/>
            <person name="Ni X."/>
            <person name="Tian J."/>
            <person name="Zhou Y."/>
            <person name="Sheng Y."/>
            <person name="Liu T."/>
            <person name="Pan Y."/>
            <person name="Xia L."/>
            <person name="Li J."/>
            <person name="Zhao F."/>
            <person name="Cao W."/>
        </authorList>
    </citation>
    <scope>NUCLEOTIDE SEQUENCE</scope>
    <source>
        <strain evidence="6">Rmic-2018</strain>
        <tissue evidence="6">Larvae</tissue>
    </source>
</reference>
<evidence type="ECO:0000256" key="2">
    <source>
        <dbReference type="ARBA" id="ARBA00022692"/>
    </source>
</evidence>
<evidence type="ECO:0000256" key="3">
    <source>
        <dbReference type="ARBA" id="ARBA00022989"/>
    </source>
</evidence>
<name>A0A9J6DFY3_RHIMP</name>
<keyword evidence="3" id="KW-1133">Transmembrane helix</keyword>